<dbReference type="STRING" id="686340.Metal_1118"/>
<accession>H8GHV1</accession>
<dbReference type="PROSITE" id="PS51819">
    <property type="entry name" value="VOC"/>
    <property type="match status" value="1"/>
</dbReference>
<gene>
    <name evidence="2" type="ORF">Metal_1118</name>
</gene>
<feature type="domain" description="VOC" evidence="1">
    <location>
        <begin position="7"/>
        <end position="126"/>
    </location>
</feature>
<evidence type="ECO:0000313" key="2">
    <source>
        <dbReference type="EMBL" id="EIC28935.1"/>
    </source>
</evidence>
<dbReference type="Proteomes" id="UP000005090">
    <property type="component" value="Chromosome"/>
</dbReference>
<dbReference type="Pfam" id="PF00903">
    <property type="entry name" value="Glyoxalase"/>
    <property type="match status" value="1"/>
</dbReference>
<keyword evidence="2" id="KW-0456">Lyase</keyword>
<dbReference type="PANTHER" id="PTHR21366:SF22">
    <property type="entry name" value="VOC DOMAIN-CONTAINING PROTEIN"/>
    <property type="match status" value="1"/>
</dbReference>
<proteinExistence type="predicted"/>
<dbReference type="CDD" id="cd07245">
    <property type="entry name" value="VOC_like"/>
    <property type="match status" value="1"/>
</dbReference>
<dbReference type="PANTHER" id="PTHR21366">
    <property type="entry name" value="GLYOXALASE FAMILY PROTEIN"/>
    <property type="match status" value="1"/>
</dbReference>
<dbReference type="eggNOG" id="COG0346">
    <property type="taxonomic scope" value="Bacteria"/>
</dbReference>
<evidence type="ECO:0000313" key="3">
    <source>
        <dbReference type="Proteomes" id="UP000005090"/>
    </source>
</evidence>
<dbReference type="InterPro" id="IPR029068">
    <property type="entry name" value="Glyas_Bleomycin-R_OHBP_Dase"/>
</dbReference>
<organism evidence="2 3">
    <name type="scientific">Methylomicrobium album BG8</name>
    <dbReference type="NCBI Taxonomy" id="686340"/>
    <lineage>
        <taxon>Bacteria</taxon>
        <taxon>Pseudomonadati</taxon>
        <taxon>Pseudomonadota</taxon>
        <taxon>Gammaproteobacteria</taxon>
        <taxon>Methylococcales</taxon>
        <taxon>Methylococcaceae</taxon>
        <taxon>Methylomicrobium</taxon>
    </lineage>
</organism>
<keyword evidence="3" id="KW-1185">Reference proteome</keyword>
<dbReference type="InterPro" id="IPR037523">
    <property type="entry name" value="VOC_core"/>
</dbReference>
<protein>
    <submittedName>
        <fullName evidence="2">Lactoylglutathione lyase-like lyase</fullName>
    </submittedName>
</protein>
<dbReference type="HOGENOM" id="CLU_046006_12_4_6"/>
<dbReference type="EMBL" id="CM001475">
    <property type="protein sequence ID" value="EIC28935.1"/>
    <property type="molecule type" value="Genomic_DNA"/>
</dbReference>
<name>H8GHV1_METAL</name>
<dbReference type="RefSeq" id="WP_005370391.1">
    <property type="nucleotide sequence ID" value="NZ_CM001475.1"/>
</dbReference>
<dbReference type="SUPFAM" id="SSF54593">
    <property type="entry name" value="Glyoxalase/Bleomycin resistance protein/Dihydroxybiphenyl dioxygenase"/>
    <property type="match status" value="1"/>
</dbReference>
<dbReference type="GO" id="GO:0016829">
    <property type="term" value="F:lyase activity"/>
    <property type="evidence" value="ECO:0007669"/>
    <property type="project" value="UniProtKB-KW"/>
</dbReference>
<dbReference type="AlphaFoldDB" id="H8GHV1"/>
<sequence>MSIQFLTLHHASLIVSDTEKSLPFYRDVLGLKQIERPPLPFPGAWLQIGASPSQQIHLLELDNPDPTTGRPEHGGRDRHVALTVASLDPVLESLEKNQVSYSLSKSGRRALFCRDRDGNAIEFIEQPQ</sequence>
<dbReference type="Gene3D" id="3.10.180.10">
    <property type="entry name" value="2,3-Dihydroxybiphenyl 1,2-Dioxygenase, domain 1"/>
    <property type="match status" value="1"/>
</dbReference>
<evidence type="ECO:0000259" key="1">
    <source>
        <dbReference type="PROSITE" id="PS51819"/>
    </source>
</evidence>
<reference evidence="2 3" key="1">
    <citation type="journal article" date="2013" name="Genome Announc.">
        <title>Genome Sequence of the Obligate Gammaproteobacterial Methanotroph Methylomicrobium album Strain BG8.</title>
        <authorList>
            <person name="Kits K.D."/>
            <person name="Kalyuzhnaya M.G."/>
            <person name="Klotz M.G."/>
            <person name="Jetten M.S."/>
            <person name="Op den Camp H.J."/>
            <person name="Vuilleumier S."/>
            <person name="Bringel F."/>
            <person name="Dispirito A.A."/>
            <person name="Murrell J.C."/>
            <person name="Bruce D."/>
            <person name="Cheng J.F."/>
            <person name="Copeland A."/>
            <person name="Goodwin L."/>
            <person name="Hauser L."/>
            <person name="Lajus A."/>
            <person name="Land M.L."/>
            <person name="Lapidus A."/>
            <person name="Lucas S."/>
            <person name="Medigue C."/>
            <person name="Pitluck S."/>
            <person name="Woyke T."/>
            <person name="Zeytun A."/>
            <person name="Stein L.Y."/>
        </authorList>
    </citation>
    <scope>NUCLEOTIDE SEQUENCE [LARGE SCALE GENOMIC DNA]</scope>
    <source>
        <strain evidence="2 3">BG8</strain>
    </source>
</reference>
<dbReference type="InterPro" id="IPR050383">
    <property type="entry name" value="GlyoxalaseI/FosfomycinResist"/>
</dbReference>
<dbReference type="InterPro" id="IPR004360">
    <property type="entry name" value="Glyas_Fos-R_dOase_dom"/>
</dbReference>